<protein>
    <recommendedName>
        <fullName evidence="3">Uracil-DNA glycosylase-like domain-containing protein</fullName>
    </recommendedName>
</protein>
<proteinExistence type="predicted"/>
<dbReference type="AlphaFoldDB" id="A0A5C4NAP4"/>
<organism evidence="1 2">
    <name type="scientific">Rubellimicrobium roseum</name>
    <dbReference type="NCBI Taxonomy" id="687525"/>
    <lineage>
        <taxon>Bacteria</taxon>
        <taxon>Pseudomonadati</taxon>
        <taxon>Pseudomonadota</taxon>
        <taxon>Alphaproteobacteria</taxon>
        <taxon>Rhodobacterales</taxon>
        <taxon>Roseobacteraceae</taxon>
        <taxon>Rubellimicrobium</taxon>
    </lineage>
</organism>
<sequence>MPLYKYDASWITRMTPIRGALYERNLVHHAEVRDLPHVVTNSLPIPYFGDVEAYDASDLRIVTAALNPSREEFPVGGPARFDLKEGLSGQEGLETQLSNYFKHKPYTRWFGNFEHVLNGMGATYGGHMRGRDNRRTALHLDLCSPIATNPTWSKLDAATRESLRGPGRALFELAVQALEPDIIIASVGPKHLTGWRKELAPGPHWEEILGYKVKENGQPFVSPLVVCVTSAAFGTERLIPFANGSASIKPFVNFATSRKRTAGEALLRWLKTNGE</sequence>
<name>A0A5C4NAP4_9RHOB</name>
<gene>
    <name evidence="1" type="ORF">FHG71_13415</name>
</gene>
<evidence type="ECO:0000313" key="2">
    <source>
        <dbReference type="Proteomes" id="UP000305709"/>
    </source>
</evidence>
<dbReference type="EMBL" id="VDFV01000020">
    <property type="protein sequence ID" value="TNC69813.1"/>
    <property type="molecule type" value="Genomic_DNA"/>
</dbReference>
<evidence type="ECO:0008006" key="3">
    <source>
        <dbReference type="Google" id="ProtNLM"/>
    </source>
</evidence>
<comment type="caution">
    <text evidence="1">The sequence shown here is derived from an EMBL/GenBank/DDBJ whole genome shotgun (WGS) entry which is preliminary data.</text>
</comment>
<keyword evidence="2" id="KW-1185">Reference proteome</keyword>
<accession>A0A5C4NAP4</accession>
<reference evidence="1 2" key="1">
    <citation type="submission" date="2019-06" db="EMBL/GenBank/DDBJ databases">
        <authorList>
            <person name="Jiang L."/>
        </authorList>
    </citation>
    <scope>NUCLEOTIDE SEQUENCE [LARGE SCALE GENOMIC DNA]</scope>
    <source>
        <strain evidence="1 2">YIM 48858</strain>
    </source>
</reference>
<evidence type="ECO:0000313" key="1">
    <source>
        <dbReference type="EMBL" id="TNC69813.1"/>
    </source>
</evidence>
<dbReference type="Proteomes" id="UP000305709">
    <property type="component" value="Unassembled WGS sequence"/>
</dbReference>